<keyword evidence="7 10" id="KW-0472">Membrane</keyword>
<dbReference type="PIRSF" id="PIRSF002869">
    <property type="entry name" value="MviN"/>
    <property type="match status" value="1"/>
</dbReference>
<proteinExistence type="inferred from homology"/>
<dbReference type="Pfam" id="PF03023">
    <property type="entry name" value="MurJ"/>
    <property type="match status" value="1"/>
</dbReference>
<comment type="pathway">
    <text evidence="10">Cell wall biogenesis; peptidoglycan biosynthesis.</text>
</comment>
<evidence type="ECO:0000256" key="9">
    <source>
        <dbReference type="ARBA" id="ARBA00061532"/>
    </source>
</evidence>
<dbReference type="Proteomes" id="UP000672602">
    <property type="component" value="Unassembled WGS sequence"/>
</dbReference>
<comment type="function">
    <text evidence="8 10 11">Involved in peptidoglycan biosynthesis. Transports lipid-linked peptidoglycan precursors from the inner to the outer leaflet of the cytoplasmic membrane.</text>
</comment>
<evidence type="ECO:0000256" key="11">
    <source>
        <dbReference type="PIRNR" id="PIRNR002869"/>
    </source>
</evidence>
<keyword evidence="5 10" id="KW-0573">Peptidoglycan synthesis</keyword>
<dbReference type="InterPro" id="IPR051050">
    <property type="entry name" value="Lipid_II_flippase_MurJ/MviN"/>
</dbReference>
<feature type="transmembrane region" description="Helical" evidence="10">
    <location>
        <begin position="202"/>
        <end position="221"/>
    </location>
</feature>
<dbReference type="AlphaFoldDB" id="A0A8J7S086"/>
<dbReference type="HAMAP" id="MF_02078">
    <property type="entry name" value="MurJ_MviN"/>
    <property type="match status" value="1"/>
</dbReference>
<evidence type="ECO:0000256" key="10">
    <source>
        <dbReference type="HAMAP-Rule" id="MF_02078"/>
    </source>
</evidence>
<accession>A0A8J7S086</accession>
<feature type="transmembrane region" description="Helical" evidence="10">
    <location>
        <begin position="177"/>
        <end position="196"/>
    </location>
</feature>
<feature type="transmembrane region" description="Helical" evidence="10">
    <location>
        <begin position="326"/>
        <end position="350"/>
    </location>
</feature>
<sequence length="528" mass="54687">MALFRAIATVGGWTMMSRVLGFARDVGIANVLGAGMVTDAFFIAFKFPNLFRRLFGEGALNAAFVPLYAGRAEAAENEDSPEDNPENGPDGATRFAGEVAGALTLFMLVFTLIAMGAMPWIMSAIAPGFADDPAKFALTVELGRIAFPYLLFMTLSALLSGILNAQGRFGAAAAAPILLNIVLLGALALIHLGIVGAPGPGLAYGVALAGALQFAMLALVARRAGLLPRVPRPRLTPGVRRLIVLMVPGVVGAGVVQINVMIGDVLASFLAEGSVSYLYYADRVNQLPLGVVGVAVGIALLPLLSRHLKAGRDKEAAESMNRAIEVSLLLTLPAAAALVAIPDAIVLTLFERGAFGPAAAAATADALRAFAIGLPAYVLIKALSPGFWAREDTKTPVQIAAGAVGLNIALALVLMGPLAHAGIALATALTAWVNAGTLAFLLARRGLFRADRRLVRRGGRMVLSAGLMAAALVGGAYLLAPWFAGGLETRAPALLILVVGGAAVYFAAAQLLGAARFSEVKAMLRRRR</sequence>
<evidence type="ECO:0000256" key="8">
    <source>
        <dbReference type="ARBA" id="ARBA00060041"/>
    </source>
</evidence>
<dbReference type="GO" id="GO:0008360">
    <property type="term" value="P:regulation of cell shape"/>
    <property type="evidence" value="ECO:0007669"/>
    <property type="project" value="UniProtKB-UniRule"/>
</dbReference>
<gene>
    <name evidence="10 12" type="primary">murJ</name>
    <name evidence="12" type="ORF">KAJ83_13215</name>
</gene>
<dbReference type="PANTHER" id="PTHR47019:SF1">
    <property type="entry name" value="LIPID II FLIPPASE MURJ"/>
    <property type="match status" value="1"/>
</dbReference>
<protein>
    <recommendedName>
        <fullName evidence="10">Probable lipid II flippase MurJ</fullName>
    </recommendedName>
</protein>
<dbReference type="InterPro" id="IPR004268">
    <property type="entry name" value="MurJ"/>
</dbReference>
<dbReference type="GO" id="GO:0015648">
    <property type="term" value="F:lipid-linked peptidoglycan transporter activity"/>
    <property type="evidence" value="ECO:0007669"/>
    <property type="project" value="UniProtKB-UniRule"/>
</dbReference>
<feature type="transmembrane region" description="Helical" evidence="10">
    <location>
        <begin position="495"/>
        <end position="518"/>
    </location>
</feature>
<evidence type="ECO:0000256" key="5">
    <source>
        <dbReference type="ARBA" id="ARBA00022984"/>
    </source>
</evidence>
<dbReference type="GO" id="GO:0071555">
    <property type="term" value="P:cell wall organization"/>
    <property type="evidence" value="ECO:0007669"/>
    <property type="project" value="UniProtKB-UniRule"/>
</dbReference>
<keyword evidence="6 10" id="KW-1133">Transmembrane helix</keyword>
<comment type="caution">
    <text evidence="12">The sequence shown here is derived from an EMBL/GenBank/DDBJ whole genome shotgun (WGS) entry which is preliminary data.</text>
</comment>
<feature type="transmembrane region" description="Helical" evidence="10">
    <location>
        <begin position="146"/>
        <end position="165"/>
    </location>
</feature>
<comment type="similarity">
    <text evidence="9 10 11">Belongs to the MurJ/MviN family.</text>
</comment>
<dbReference type="EMBL" id="JAGMWN010000006">
    <property type="protein sequence ID" value="MBP5857972.1"/>
    <property type="molecule type" value="Genomic_DNA"/>
</dbReference>
<organism evidence="12 13">
    <name type="scientific">Marivibrio halodurans</name>
    <dbReference type="NCBI Taxonomy" id="2039722"/>
    <lineage>
        <taxon>Bacteria</taxon>
        <taxon>Pseudomonadati</taxon>
        <taxon>Pseudomonadota</taxon>
        <taxon>Alphaproteobacteria</taxon>
        <taxon>Rhodospirillales</taxon>
        <taxon>Rhodospirillaceae</taxon>
        <taxon>Marivibrio</taxon>
    </lineage>
</organism>
<dbReference type="CDD" id="cd13123">
    <property type="entry name" value="MATE_MurJ_like"/>
    <property type="match status" value="1"/>
</dbReference>
<evidence type="ECO:0000313" key="12">
    <source>
        <dbReference type="EMBL" id="MBP5857972.1"/>
    </source>
</evidence>
<feature type="transmembrane region" description="Helical" evidence="10">
    <location>
        <begin position="421"/>
        <end position="442"/>
    </location>
</feature>
<evidence type="ECO:0000256" key="1">
    <source>
        <dbReference type="ARBA" id="ARBA00004651"/>
    </source>
</evidence>
<feature type="transmembrane region" description="Helical" evidence="10">
    <location>
        <begin position="242"/>
        <end position="267"/>
    </location>
</feature>
<evidence type="ECO:0000256" key="6">
    <source>
        <dbReference type="ARBA" id="ARBA00022989"/>
    </source>
</evidence>
<keyword evidence="3 10" id="KW-0812">Transmembrane</keyword>
<dbReference type="GO" id="GO:0009252">
    <property type="term" value="P:peptidoglycan biosynthetic process"/>
    <property type="evidence" value="ECO:0007669"/>
    <property type="project" value="UniProtKB-UniRule"/>
</dbReference>
<dbReference type="NCBIfam" id="TIGR01695">
    <property type="entry name" value="murJ_mviN"/>
    <property type="match status" value="1"/>
</dbReference>
<dbReference type="RefSeq" id="WP_210682562.1">
    <property type="nucleotide sequence ID" value="NZ_JAGMWN010000006.1"/>
</dbReference>
<evidence type="ECO:0000256" key="7">
    <source>
        <dbReference type="ARBA" id="ARBA00023136"/>
    </source>
</evidence>
<dbReference type="GO" id="GO:0005886">
    <property type="term" value="C:plasma membrane"/>
    <property type="evidence" value="ECO:0007669"/>
    <property type="project" value="UniProtKB-SubCell"/>
</dbReference>
<evidence type="ECO:0000256" key="3">
    <source>
        <dbReference type="ARBA" id="ARBA00022692"/>
    </source>
</evidence>
<evidence type="ECO:0000256" key="4">
    <source>
        <dbReference type="ARBA" id="ARBA00022960"/>
    </source>
</evidence>
<keyword evidence="13" id="KW-1185">Reference proteome</keyword>
<dbReference type="PRINTS" id="PR01806">
    <property type="entry name" value="VIRFACTRMVIN"/>
</dbReference>
<keyword evidence="4 10" id="KW-0133">Cell shape</keyword>
<name>A0A8J7S086_9PROT</name>
<feature type="transmembrane region" description="Helical" evidence="10">
    <location>
        <begin position="26"/>
        <end position="45"/>
    </location>
</feature>
<dbReference type="PANTHER" id="PTHR47019">
    <property type="entry name" value="LIPID II FLIPPASE MURJ"/>
    <property type="match status" value="1"/>
</dbReference>
<feature type="transmembrane region" description="Helical" evidence="10">
    <location>
        <begin position="287"/>
        <end position="305"/>
    </location>
</feature>
<evidence type="ECO:0000256" key="2">
    <source>
        <dbReference type="ARBA" id="ARBA00022475"/>
    </source>
</evidence>
<feature type="transmembrane region" description="Helical" evidence="10">
    <location>
        <begin position="396"/>
        <end position="415"/>
    </location>
</feature>
<keyword evidence="2 10" id="KW-1003">Cell membrane</keyword>
<keyword evidence="10 11" id="KW-0813">Transport</keyword>
<evidence type="ECO:0000313" key="13">
    <source>
        <dbReference type="Proteomes" id="UP000672602"/>
    </source>
</evidence>
<comment type="subcellular location">
    <subcellularLocation>
        <location evidence="10">Cell inner membrane</location>
        <topology evidence="10">Multi-pass membrane protein</topology>
    </subcellularLocation>
    <subcellularLocation>
        <location evidence="1">Cell membrane</location>
        <topology evidence="1">Multi-pass membrane protein</topology>
    </subcellularLocation>
</comment>
<reference evidence="12" key="1">
    <citation type="submission" date="2021-04" db="EMBL/GenBank/DDBJ databases">
        <authorList>
            <person name="Zhang D.-C."/>
        </authorList>
    </citation>
    <scope>NUCLEOTIDE SEQUENCE</scope>
    <source>
        <strain evidence="12">CGMCC 1.15697</strain>
    </source>
</reference>
<keyword evidence="10" id="KW-0997">Cell inner membrane</keyword>
<feature type="transmembrane region" description="Helical" evidence="10">
    <location>
        <begin position="462"/>
        <end position="483"/>
    </location>
</feature>
<dbReference type="GO" id="GO:0034204">
    <property type="term" value="P:lipid translocation"/>
    <property type="evidence" value="ECO:0007669"/>
    <property type="project" value="TreeGrafter"/>
</dbReference>
<feature type="transmembrane region" description="Helical" evidence="10">
    <location>
        <begin position="103"/>
        <end position="126"/>
    </location>
</feature>
<keyword evidence="10 11" id="KW-0961">Cell wall biogenesis/degradation</keyword>
<dbReference type="UniPathway" id="UPA00219"/>